<dbReference type="Proteomes" id="UP000593567">
    <property type="component" value="Unassembled WGS sequence"/>
</dbReference>
<feature type="compositionally biased region" description="Basic and acidic residues" evidence="2">
    <location>
        <begin position="119"/>
        <end position="129"/>
    </location>
</feature>
<feature type="compositionally biased region" description="Polar residues" evidence="2">
    <location>
        <begin position="131"/>
        <end position="146"/>
    </location>
</feature>
<evidence type="ECO:0000313" key="4">
    <source>
        <dbReference type="EMBL" id="KAF6034969.1"/>
    </source>
</evidence>
<dbReference type="AlphaFoldDB" id="A0A7J7K8K8"/>
<dbReference type="EMBL" id="VXIV02002890">
    <property type="protein sequence ID" value="KAF6022156.1"/>
    <property type="molecule type" value="Genomic_DNA"/>
</dbReference>
<proteinExistence type="predicted"/>
<feature type="coiled-coil region" evidence="1">
    <location>
        <begin position="8"/>
        <end position="42"/>
    </location>
</feature>
<evidence type="ECO:0000313" key="5">
    <source>
        <dbReference type="Proteomes" id="UP000593567"/>
    </source>
</evidence>
<sequence>MNLSSFNRELLNDRLDEYNKSLQRALEQHRLLTNKLELLKTRYQRSVDQGRKPFSYKYSMEISSTTGILCMYEEYMKRKAKQIKQLKLYQQHLRRIENQKLQTDSPVSIENTPACRHEAKESNIEKEDNSIEQSNLKLSPQSSASKGKTVGALSELSNTKTQNREKIFLTDMDVS</sequence>
<organism evidence="4 5">
    <name type="scientific">Bugula neritina</name>
    <name type="common">Brown bryozoan</name>
    <name type="synonym">Sertularia neritina</name>
    <dbReference type="NCBI Taxonomy" id="10212"/>
    <lineage>
        <taxon>Eukaryota</taxon>
        <taxon>Metazoa</taxon>
        <taxon>Spiralia</taxon>
        <taxon>Lophotrochozoa</taxon>
        <taxon>Bryozoa</taxon>
        <taxon>Gymnolaemata</taxon>
        <taxon>Cheilostomatida</taxon>
        <taxon>Flustrina</taxon>
        <taxon>Buguloidea</taxon>
        <taxon>Bugulidae</taxon>
        <taxon>Bugula</taxon>
    </lineage>
</organism>
<reference evidence="4 5" key="2">
    <citation type="submission" date="2020-06" db="EMBL/GenBank/DDBJ databases">
        <title>Draft genome of Bugula neritina, a colonial animal packing powerful symbionts and potential medicines.</title>
        <authorList>
            <person name="Rayko M."/>
        </authorList>
    </citation>
    <scope>NUCLEOTIDE SEQUENCE [LARGE SCALE GENOMIC DNA]</scope>
    <source>
        <strain evidence="4">Kwan_BN1</strain>
    </source>
</reference>
<reference evidence="4 5" key="1">
    <citation type="submission" date="2019-09" db="EMBL/GenBank/DDBJ databases">
        <authorList>
            <person name="Raiko M."/>
            <person name="Komissarov A."/>
            <person name="Rhodes A."/>
            <person name="Kliver S."/>
            <person name="Lim-Fong G."/>
            <person name="Kwan J."/>
            <person name="O'Brien S.J."/>
            <person name="Lopez J.V."/>
        </authorList>
    </citation>
    <scope>NUCLEOTIDE SEQUENCE [LARGE SCALE GENOMIC DNA]</scope>
    <source>
        <strain evidence="4">Kwan_BN1</strain>
    </source>
</reference>
<evidence type="ECO:0000256" key="1">
    <source>
        <dbReference type="SAM" id="Coils"/>
    </source>
</evidence>
<evidence type="ECO:0000313" key="3">
    <source>
        <dbReference type="EMBL" id="KAF6022156.1"/>
    </source>
</evidence>
<gene>
    <name evidence="4" type="ORF">EB796_006724</name>
    <name evidence="3" type="ORF">EB796_019539</name>
</gene>
<keyword evidence="1" id="KW-0175">Coiled coil</keyword>
<evidence type="ECO:0000256" key="2">
    <source>
        <dbReference type="SAM" id="MobiDB-lite"/>
    </source>
</evidence>
<feature type="region of interest" description="Disordered" evidence="2">
    <location>
        <begin position="119"/>
        <end position="175"/>
    </location>
</feature>
<comment type="caution">
    <text evidence="4">The sequence shown here is derived from an EMBL/GenBank/DDBJ whole genome shotgun (WGS) entry which is preliminary data.</text>
</comment>
<dbReference type="EMBL" id="VXIV02000960">
    <property type="protein sequence ID" value="KAF6034969.1"/>
    <property type="molecule type" value="Genomic_DNA"/>
</dbReference>
<accession>A0A7J7K8K8</accession>
<protein>
    <submittedName>
        <fullName evidence="4">Uncharacterized protein</fullName>
    </submittedName>
</protein>
<keyword evidence="5" id="KW-1185">Reference proteome</keyword>
<name>A0A7J7K8K8_BUGNE</name>